<evidence type="ECO:0000256" key="1">
    <source>
        <dbReference type="SAM" id="Phobius"/>
    </source>
</evidence>
<accession>A0ABU3N799</accession>
<proteinExistence type="predicted"/>
<feature type="transmembrane region" description="Helical" evidence="1">
    <location>
        <begin position="60"/>
        <end position="81"/>
    </location>
</feature>
<dbReference type="EMBL" id="JALMLT010000004">
    <property type="protein sequence ID" value="MDT8760136.1"/>
    <property type="molecule type" value="Genomic_DNA"/>
</dbReference>
<evidence type="ECO:0000313" key="2">
    <source>
        <dbReference type="EMBL" id="MDT8760136.1"/>
    </source>
</evidence>
<dbReference type="NCBIfam" id="NF006749">
    <property type="entry name" value="PRK09272.1-2"/>
    <property type="match status" value="1"/>
</dbReference>
<feature type="transmembrane region" description="Helical" evidence="1">
    <location>
        <begin position="29"/>
        <end position="48"/>
    </location>
</feature>
<protein>
    <submittedName>
        <fullName evidence="2">DUF3147 family protein</fullName>
    </submittedName>
</protein>
<keyword evidence="1" id="KW-1133">Transmembrane helix</keyword>
<sequence length="116" mass="12606">MLYLFIKAALSGVIIAIVSEVAKRFPGAGALIASLPLVSVLGMIWLWHDRPDAENMAAHAGATFWYVLPSLPMFLLIPALLRGGVHFWVALALGCALTMALYLLMTWAGPRFGLRL</sequence>
<comment type="caution">
    <text evidence="2">The sequence shown here is derived from an EMBL/GenBank/DDBJ whole genome shotgun (WGS) entry which is preliminary data.</text>
</comment>
<name>A0ABU3N799_9SPHN</name>
<organism evidence="2">
    <name type="scientific">Sphingomonas psychrotolerans</name>
    <dbReference type="NCBI Taxonomy" id="1327635"/>
    <lineage>
        <taxon>Bacteria</taxon>
        <taxon>Pseudomonadati</taxon>
        <taxon>Pseudomonadota</taxon>
        <taxon>Alphaproteobacteria</taxon>
        <taxon>Sphingomonadales</taxon>
        <taxon>Sphingomonadaceae</taxon>
        <taxon>Sphingomonas</taxon>
    </lineage>
</organism>
<keyword evidence="1" id="KW-0812">Transmembrane</keyword>
<reference evidence="2" key="1">
    <citation type="submission" date="2022-04" db="EMBL/GenBank/DDBJ databases">
        <title>Tomato heritable bacteria conferring resistance against bacterial wilt.</title>
        <authorList>
            <person name="Yin J."/>
        </authorList>
    </citation>
    <scope>NUCLEOTIDE SEQUENCE</scope>
    <source>
        <strain evidence="2">Cra20</strain>
    </source>
</reference>
<feature type="transmembrane region" description="Helical" evidence="1">
    <location>
        <begin position="87"/>
        <end position="108"/>
    </location>
</feature>
<dbReference type="InterPro" id="IPR058117">
    <property type="entry name" value="BV97_02767-like"/>
</dbReference>
<keyword evidence="1" id="KW-0472">Membrane</keyword>
<gene>
    <name evidence="2" type="ORF">MZO42_15655</name>
</gene>